<dbReference type="Proteomes" id="UP001153555">
    <property type="component" value="Unassembled WGS sequence"/>
</dbReference>
<gene>
    <name evidence="2" type="ORF">SHERM_26101</name>
</gene>
<feature type="transmembrane region" description="Helical" evidence="1">
    <location>
        <begin position="298"/>
        <end position="323"/>
    </location>
</feature>
<evidence type="ECO:0000256" key="1">
    <source>
        <dbReference type="SAM" id="Phobius"/>
    </source>
</evidence>
<name>A0A9N7RHB3_STRHE</name>
<evidence type="ECO:0000313" key="2">
    <source>
        <dbReference type="EMBL" id="CAA0830711.1"/>
    </source>
</evidence>
<dbReference type="EMBL" id="CACSLK010027831">
    <property type="protein sequence ID" value="CAA0830711.1"/>
    <property type="molecule type" value="Genomic_DNA"/>
</dbReference>
<keyword evidence="1" id="KW-0812">Transmembrane</keyword>
<dbReference type="AlphaFoldDB" id="A0A9N7RHB3"/>
<proteinExistence type="predicted"/>
<accession>A0A9N7RHB3</accession>
<reference evidence="2" key="1">
    <citation type="submission" date="2019-12" db="EMBL/GenBank/DDBJ databases">
        <authorList>
            <person name="Scholes J."/>
        </authorList>
    </citation>
    <scope>NUCLEOTIDE SEQUENCE</scope>
</reference>
<keyword evidence="1" id="KW-1133">Transmembrane helix</keyword>
<organism evidence="2 3">
    <name type="scientific">Striga hermonthica</name>
    <name type="common">Purple witchweed</name>
    <name type="synonym">Buchnera hermonthica</name>
    <dbReference type="NCBI Taxonomy" id="68872"/>
    <lineage>
        <taxon>Eukaryota</taxon>
        <taxon>Viridiplantae</taxon>
        <taxon>Streptophyta</taxon>
        <taxon>Embryophyta</taxon>
        <taxon>Tracheophyta</taxon>
        <taxon>Spermatophyta</taxon>
        <taxon>Magnoliopsida</taxon>
        <taxon>eudicotyledons</taxon>
        <taxon>Gunneridae</taxon>
        <taxon>Pentapetalae</taxon>
        <taxon>asterids</taxon>
        <taxon>lamiids</taxon>
        <taxon>Lamiales</taxon>
        <taxon>Orobanchaceae</taxon>
        <taxon>Buchnereae</taxon>
        <taxon>Striga</taxon>
    </lineage>
</organism>
<sequence>MASGIVNAVFLQDQKLRQLAELIRLQEVRNMYHINFASLGDQLEYLRMANDNMASVNTLLDECNAVVAHHGSHPVRGPVARRILAYAEHCLNNALQLVRNYTLRRSYLDKMLDHHHQLFEALDGLDVSTQAAADDLVETIQEFDDMVMSYMRLSLNSFASAEFSRYLRNVGIGFDELVRSHQTKLGLSGSFEDLEEDQKLEVYASIIEASGRLTVLTRSDGPPPSISYRKKKPAYGSAAMHLMDIGQIIWDVYSSDHPITTATREALVFAAEAGGAALGKLVGAAVATQLTGQAATTLFVTAMGLVGGFVGGFILGALAGFLFDLIFTSGGQRPLPTDGFILYVAPMPNGNDIAKQIAYT</sequence>
<protein>
    <submittedName>
        <fullName evidence="2">Uncharacterized protein</fullName>
    </submittedName>
</protein>
<evidence type="ECO:0000313" key="3">
    <source>
        <dbReference type="Proteomes" id="UP001153555"/>
    </source>
</evidence>
<dbReference type="OrthoDB" id="1293907at2759"/>
<comment type="caution">
    <text evidence="2">The sequence shown here is derived from an EMBL/GenBank/DDBJ whole genome shotgun (WGS) entry which is preliminary data.</text>
</comment>
<keyword evidence="1" id="KW-0472">Membrane</keyword>
<keyword evidence="3" id="KW-1185">Reference proteome</keyword>